<feature type="transmembrane region" description="Helical" evidence="11">
    <location>
        <begin position="389"/>
        <end position="410"/>
    </location>
</feature>
<feature type="transmembrane region" description="Helical" evidence="11">
    <location>
        <begin position="354"/>
        <end position="377"/>
    </location>
</feature>
<organism evidence="12 13">
    <name type="scientific">Crassostrea virginica</name>
    <name type="common">Eastern oyster</name>
    <dbReference type="NCBI Taxonomy" id="6565"/>
    <lineage>
        <taxon>Eukaryota</taxon>
        <taxon>Metazoa</taxon>
        <taxon>Spiralia</taxon>
        <taxon>Lophotrochozoa</taxon>
        <taxon>Mollusca</taxon>
        <taxon>Bivalvia</taxon>
        <taxon>Autobranchia</taxon>
        <taxon>Pteriomorphia</taxon>
        <taxon>Ostreida</taxon>
        <taxon>Ostreoidea</taxon>
        <taxon>Ostreidae</taxon>
        <taxon>Crassostrea</taxon>
    </lineage>
</organism>
<dbReference type="GO" id="GO:0015252">
    <property type="term" value="F:proton channel activity"/>
    <property type="evidence" value="ECO:0007669"/>
    <property type="project" value="InterPro"/>
</dbReference>
<dbReference type="AlphaFoldDB" id="A0A8B8EEB1"/>
<feature type="transmembrane region" description="Helical" evidence="11">
    <location>
        <begin position="34"/>
        <end position="54"/>
    </location>
</feature>
<evidence type="ECO:0000256" key="1">
    <source>
        <dbReference type="ARBA" id="ARBA00004651"/>
    </source>
</evidence>
<comment type="subcellular location">
    <subcellularLocation>
        <location evidence="1">Cell membrane</location>
        <topology evidence="1">Multi-pass membrane protein</topology>
    </subcellularLocation>
</comment>
<keyword evidence="4" id="KW-1003">Cell membrane</keyword>
<evidence type="ECO:0000256" key="11">
    <source>
        <dbReference type="SAM" id="Phobius"/>
    </source>
</evidence>
<feature type="transmembrane region" description="Helical" evidence="11">
    <location>
        <begin position="115"/>
        <end position="135"/>
    </location>
</feature>
<accession>A0A8B8EEB1</accession>
<keyword evidence="5 11" id="KW-0812">Transmembrane</keyword>
<dbReference type="OrthoDB" id="6125111at2759"/>
<feature type="transmembrane region" description="Helical" evidence="11">
    <location>
        <begin position="242"/>
        <end position="262"/>
    </location>
</feature>
<evidence type="ECO:0000256" key="7">
    <source>
        <dbReference type="ARBA" id="ARBA00022989"/>
    </source>
</evidence>
<dbReference type="PANTHER" id="PTHR21522:SF32">
    <property type="entry name" value="OTOPETRIN-2"/>
    <property type="match status" value="1"/>
</dbReference>
<evidence type="ECO:0000313" key="13">
    <source>
        <dbReference type="RefSeq" id="XP_022337858.1"/>
    </source>
</evidence>
<sequence length="530" mass="60376">MKPYQEVLYSLFLVPFTAGNGVRNSDGLRIHDGSISTSAIAIFLVGIAFVSISVSSSPIHQDPENAIRYILMTIVLIGIGAILTLWVKFLRQMRENEVTVNYATNSKPTGLRLKFLWLFCVGLIVRAALSIAGRVHNISISHHLARSYVSILWNLLLFIFSCLQTAFISYFRNTEIIGSIFVHYGMIFIVVANISIWFDSILAQEKHVFHSSNETTQVNGVESYNCTNIASVVCLAESAFPYVYPIVAEFCLVSTGFLFRIWSTAKKTSIKKFLMTPTCPNEESLPLVNSEYVEIGKPTSFQDESRRKSALLYLSAAIGVVLVIVLIIFVTAILTEKGEDKLIGLYKSLEIYRLLYTVIMLGLVFLGFGLLYGQCVPVEIHRQLTTGEYILLFSFLGMVMYLMYGVVAGINYSGLFISSWSIAENILLLVVVYFQTVFILQSYRYRRYRRLDCLSIKNVFMLLSVMNLGLWFNDSFLQNRVPYINAVNYKMYTQQTWDFMNGTLFPIVVFFRFHSSMILYELHHMYRSCN</sequence>
<feature type="transmembrane region" description="Helical" evidence="11">
    <location>
        <begin position="310"/>
        <end position="334"/>
    </location>
</feature>
<evidence type="ECO:0000256" key="2">
    <source>
        <dbReference type="ARBA" id="ARBA00006513"/>
    </source>
</evidence>
<name>A0A8B8EEB1_CRAVI</name>
<evidence type="ECO:0000256" key="5">
    <source>
        <dbReference type="ARBA" id="ARBA00022692"/>
    </source>
</evidence>
<keyword evidence="6" id="KW-0375">Hydrogen ion transport</keyword>
<evidence type="ECO:0000256" key="10">
    <source>
        <dbReference type="ARBA" id="ARBA00023303"/>
    </source>
</evidence>
<evidence type="ECO:0000256" key="4">
    <source>
        <dbReference type="ARBA" id="ARBA00022475"/>
    </source>
</evidence>
<evidence type="ECO:0000256" key="9">
    <source>
        <dbReference type="ARBA" id="ARBA00023136"/>
    </source>
</evidence>
<gene>
    <name evidence="13" type="primary">LOC111133628</name>
</gene>
<dbReference type="Pfam" id="PF03189">
    <property type="entry name" value="Otopetrin"/>
    <property type="match status" value="1"/>
</dbReference>
<keyword evidence="9 11" id="KW-0472">Membrane</keyword>
<keyword evidence="8" id="KW-0406">Ion transport</keyword>
<keyword evidence="10" id="KW-0407">Ion channel</keyword>
<evidence type="ECO:0000256" key="3">
    <source>
        <dbReference type="ARBA" id="ARBA00022448"/>
    </source>
</evidence>
<keyword evidence="12" id="KW-1185">Reference proteome</keyword>
<dbReference type="RefSeq" id="XP_022337858.1">
    <property type="nucleotide sequence ID" value="XM_022482150.1"/>
</dbReference>
<evidence type="ECO:0000256" key="6">
    <source>
        <dbReference type="ARBA" id="ARBA00022781"/>
    </source>
</evidence>
<feature type="transmembrane region" description="Helical" evidence="11">
    <location>
        <begin position="455"/>
        <end position="472"/>
    </location>
</feature>
<reference evidence="13" key="1">
    <citation type="submission" date="2025-08" db="UniProtKB">
        <authorList>
            <consortium name="RefSeq"/>
        </authorList>
    </citation>
    <scope>IDENTIFICATION</scope>
    <source>
        <tissue evidence="13">Whole sample</tissue>
    </source>
</reference>
<evidence type="ECO:0000313" key="12">
    <source>
        <dbReference type="Proteomes" id="UP000694844"/>
    </source>
</evidence>
<dbReference type="InterPro" id="IPR004878">
    <property type="entry name" value="Otopetrin"/>
</dbReference>
<keyword evidence="7 11" id="KW-1133">Transmembrane helix</keyword>
<protein>
    <submittedName>
        <fullName evidence="13">Uncharacterized protein LOC111133628</fullName>
    </submittedName>
</protein>
<dbReference type="Proteomes" id="UP000694844">
    <property type="component" value="Chromosome 5"/>
</dbReference>
<dbReference type="PANTHER" id="PTHR21522">
    <property type="entry name" value="PROTON CHANNEL OTOP"/>
    <property type="match status" value="1"/>
</dbReference>
<feature type="transmembrane region" description="Helical" evidence="11">
    <location>
        <begin position="66"/>
        <end position="87"/>
    </location>
</feature>
<evidence type="ECO:0000256" key="8">
    <source>
        <dbReference type="ARBA" id="ARBA00023065"/>
    </source>
</evidence>
<feature type="transmembrane region" description="Helical" evidence="11">
    <location>
        <begin position="499"/>
        <end position="520"/>
    </location>
</feature>
<dbReference type="GeneID" id="111133628"/>
<feature type="transmembrane region" description="Helical" evidence="11">
    <location>
        <begin position="147"/>
        <end position="168"/>
    </location>
</feature>
<keyword evidence="3" id="KW-0813">Transport</keyword>
<dbReference type="KEGG" id="cvn:111133628"/>
<dbReference type="GO" id="GO:0005886">
    <property type="term" value="C:plasma membrane"/>
    <property type="evidence" value="ECO:0007669"/>
    <property type="project" value="UniProtKB-SubCell"/>
</dbReference>
<feature type="transmembrane region" description="Helical" evidence="11">
    <location>
        <begin position="422"/>
        <end position="443"/>
    </location>
</feature>
<feature type="transmembrane region" description="Helical" evidence="11">
    <location>
        <begin position="180"/>
        <end position="198"/>
    </location>
</feature>
<proteinExistence type="inferred from homology"/>
<comment type="similarity">
    <text evidence="2">Belongs to the otopetrin family.</text>
</comment>